<evidence type="ECO:0000256" key="6">
    <source>
        <dbReference type="ARBA" id="ARBA00022734"/>
    </source>
</evidence>
<keyword evidence="9" id="KW-1133">Transmembrane helix</keyword>
<evidence type="ECO:0000256" key="2">
    <source>
        <dbReference type="ARBA" id="ARBA00008536"/>
    </source>
</evidence>
<name>A0ABR0UPF7_REHGL</name>
<keyword evidence="5 12" id="KW-0732">Signal</keyword>
<comment type="caution">
    <text evidence="14">The sequence shown here is derived from an EMBL/GenBank/DDBJ whole genome shotgun (WGS) entry which is preliminary data.</text>
</comment>
<keyword evidence="7" id="KW-0547">Nucleotide-binding</keyword>
<comment type="similarity">
    <text evidence="3">In the C-terminal section; belongs to the protein kinase superfamily. Ser/Thr protein kinase family.</text>
</comment>
<dbReference type="SUPFAM" id="SSF49899">
    <property type="entry name" value="Concanavalin A-like lectins/glucanases"/>
    <property type="match status" value="1"/>
</dbReference>
<reference evidence="14 15" key="1">
    <citation type="journal article" date="2021" name="Comput. Struct. Biotechnol. J.">
        <title>De novo genome assembly of the potent medicinal plant Rehmannia glutinosa using nanopore technology.</title>
        <authorList>
            <person name="Ma L."/>
            <person name="Dong C."/>
            <person name="Song C."/>
            <person name="Wang X."/>
            <person name="Zheng X."/>
            <person name="Niu Y."/>
            <person name="Chen S."/>
            <person name="Feng W."/>
        </authorList>
    </citation>
    <scope>NUCLEOTIDE SEQUENCE [LARGE SCALE GENOMIC DNA]</scope>
    <source>
        <strain evidence="14">DH-2019</strain>
    </source>
</reference>
<dbReference type="PROSITE" id="PS00108">
    <property type="entry name" value="PROTEIN_KINASE_ST"/>
    <property type="match status" value="1"/>
</dbReference>
<dbReference type="SMART" id="SM00220">
    <property type="entry name" value="S_TKc"/>
    <property type="match status" value="1"/>
</dbReference>
<dbReference type="InterPro" id="IPR008271">
    <property type="entry name" value="Ser/Thr_kinase_AS"/>
</dbReference>
<accession>A0ABR0UPF7</accession>
<dbReference type="Gene3D" id="2.60.120.200">
    <property type="match status" value="1"/>
</dbReference>
<dbReference type="CDD" id="cd06899">
    <property type="entry name" value="lectin_legume_LecRK_Arcelin_ConA"/>
    <property type="match status" value="1"/>
</dbReference>
<gene>
    <name evidence="14" type="ORF">DH2020_041926</name>
</gene>
<dbReference type="PANTHER" id="PTHR27007">
    <property type="match status" value="1"/>
</dbReference>
<evidence type="ECO:0000256" key="10">
    <source>
        <dbReference type="ARBA" id="ARBA00023136"/>
    </source>
</evidence>
<dbReference type="Proteomes" id="UP001318860">
    <property type="component" value="Unassembled WGS sequence"/>
</dbReference>
<feature type="domain" description="Protein kinase" evidence="13">
    <location>
        <begin position="143"/>
        <end position="445"/>
    </location>
</feature>
<evidence type="ECO:0000313" key="14">
    <source>
        <dbReference type="EMBL" id="KAK6124356.1"/>
    </source>
</evidence>
<dbReference type="InterPro" id="IPR050528">
    <property type="entry name" value="L-type_Lectin-RKs"/>
</dbReference>
<dbReference type="InterPro" id="IPR011009">
    <property type="entry name" value="Kinase-like_dom_sf"/>
</dbReference>
<evidence type="ECO:0000256" key="12">
    <source>
        <dbReference type="SAM" id="SignalP"/>
    </source>
</evidence>
<dbReference type="Pfam" id="PF00069">
    <property type="entry name" value="Pkinase"/>
    <property type="match status" value="1"/>
</dbReference>
<keyword evidence="10" id="KW-0472">Membrane</keyword>
<keyword evidence="4" id="KW-0812">Transmembrane</keyword>
<feature type="chain" id="PRO_5046775561" description="Protein kinase domain-containing protein" evidence="12">
    <location>
        <begin position="26"/>
        <end position="445"/>
    </location>
</feature>
<proteinExistence type="inferred from homology"/>
<evidence type="ECO:0000256" key="8">
    <source>
        <dbReference type="ARBA" id="ARBA00022840"/>
    </source>
</evidence>
<evidence type="ECO:0000256" key="9">
    <source>
        <dbReference type="ARBA" id="ARBA00022989"/>
    </source>
</evidence>
<evidence type="ECO:0000256" key="11">
    <source>
        <dbReference type="ARBA" id="ARBA00023170"/>
    </source>
</evidence>
<keyword evidence="11" id="KW-0675">Receptor</keyword>
<dbReference type="InterPro" id="IPR000719">
    <property type="entry name" value="Prot_kinase_dom"/>
</dbReference>
<evidence type="ECO:0000256" key="3">
    <source>
        <dbReference type="ARBA" id="ARBA00010217"/>
    </source>
</evidence>
<evidence type="ECO:0000256" key="7">
    <source>
        <dbReference type="ARBA" id="ARBA00022741"/>
    </source>
</evidence>
<dbReference type="SUPFAM" id="SSF56112">
    <property type="entry name" value="Protein kinase-like (PK-like)"/>
    <property type="match status" value="1"/>
</dbReference>
<comment type="similarity">
    <text evidence="2">In the N-terminal section; belongs to the leguminous lectin family.</text>
</comment>
<keyword evidence="6" id="KW-0430">Lectin</keyword>
<comment type="subcellular location">
    <subcellularLocation>
        <location evidence="1">Membrane</location>
        <topology evidence="1">Single-pass type I membrane protein</topology>
    </subcellularLocation>
</comment>
<protein>
    <recommendedName>
        <fullName evidence="13">Protein kinase domain-containing protein</fullName>
    </recommendedName>
</protein>
<sequence>MKKHRNNQLLLCLFTTILSIQLTSAVDFLFNGFGSSDVSRYGDAGIESRILTLANETPYSIALSFIFTMAPYQGRLPGLGIVFLFVPYEGIQGYSPPEYLGLFNRSSNGDPNNHVFGVEFDVFENEEFDDINDNHVGIDLNSLVYVRAYKAGYWPNDFRRKEDGSADERSFQRLTFNNGRNYQVWIDYVDGTVNVTMAPVEIKRPNQPLLSAGGKSRRADGGEVSRVGSQPPFFISVLLNLSQVFEDRNLVGLRGWCKKEKGNLILVYDYMENGNLEKRVFECDEIKMLDFEDRVRILKQVDFGVMYLHYGWESKVLHRDIKASNVLFDKEMNAKLGDFGLARIHDHDKVDNTTRMVGTVGLRAKGEIDEEKVESVLHLGLLCAHPDPKFRPTMRQVVKLFEGKTQVDESIGENVEMHMLEKMKTKEILCTSTSISWSNSIGMDR</sequence>
<evidence type="ECO:0000256" key="5">
    <source>
        <dbReference type="ARBA" id="ARBA00022729"/>
    </source>
</evidence>
<feature type="signal peptide" evidence="12">
    <location>
        <begin position="1"/>
        <end position="25"/>
    </location>
</feature>
<evidence type="ECO:0000313" key="15">
    <source>
        <dbReference type="Proteomes" id="UP001318860"/>
    </source>
</evidence>
<dbReference type="InterPro" id="IPR013320">
    <property type="entry name" value="ConA-like_dom_sf"/>
</dbReference>
<organism evidence="14 15">
    <name type="scientific">Rehmannia glutinosa</name>
    <name type="common">Chinese foxglove</name>
    <dbReference type="NCBI Taxonomy" id="99300"/>
    <lineage>
        <taxon>Eukaryota</taxon>
        <taxon>Viridiplantae</taxon>
        <taxon>Streptophyta</taxon>
        <taxon>Embryophyta</taxon>
        <taxon>Tracheophyta</taxon>
        <taxon>Spermatophyta</taxon>
        <taxon>Magnoliopsida</taxon>
        <taxon>eudicotyledons</taxon>
        <taxon>Gunneridae</taxon>
        <taxon>Pentapetalae</taxon>
        <taxon>asterids</taxon>
        <taxon>lamiids</taxon>
        <taxon>Lamiales</taxon>
        <taxon>Orobanchaceae</taxon>
        <taxon>Rehmannieae</taxon>
        <taxon>Rehmannia</taxon>
    </lineage>
</organism>
<keyword evidence="15" id="KW-1185">Reference proteome</keyword>
<dbReference type="InterPro" id="IPR001220">
    <property type="entry name" value="Legume_lectin_dom"/>
</dbReference>
<dbReference type="Pfam" id="PF00139">
    <property type="entry name" value="Lectin_legB"/>
    <property type="match status" value="1"/>
</dbReference>
<evidence type="ECO:0000259" key="13">
    <source>
        <dbReference type="PROSITE" id="PS50011"/>
    </source>
</evidence>
<dbReference type="PROSITE" id="PS50011">
    <property type="entry name" value="PROTEIN_KINASE_DOM"/>
    <property type="match status" value="1"/>
</dbReference>
<dbReference type="Gene3D" id="1.10.510.10">
    <property type="entry name" value="Transferase(Phosphotransferase) domain 1"/>
    <property type="match status" value="2"/>
</dbReference>
<evidence type="ECO:0000256" key="1">
    <source>
        <dbReference type="ARBA" id="ARBA00004479"/>
    </source>
</evidence>
<evidence type="ECO:0000256" key="4">
    <source>
        <dbReference type="ARBA" id="ARBA00022692"/>
    </source>
</evidence>
<keyword evidence="8" id="KW-0067">ATP-binding</keyword>
<dbReference type="EMBL" id="JABTTQ020002407">
    <property type="protein sequence ID" value="KAK6124356.1"/>
    <property type="molecule type" value="Genomic_DNA"/>
</dbReference>